<dbReference type="RefSeq" id="WP_184130921.1">
    <property type="nucleotide sequence ID" value="NZ_JACHKT010000004.1"/>
</dbReference>
<dbReference type="EMBL" id="JACHKT010000004">
    <property type="protein sequence ID" value="MBB6002262.1"/>
    <property type="molecule type" value="Genomic_DNA"/>
</dbReference>
<keyword evidence="3" id="KW-1185">Reference proteome</keyword>
<dbReference type="Proteomes" id="UP000524404">
    <property type="component" value="Unassembled WGS sequence"/>
</dbReference>
<keyword evidence="1" id="KW-0732">Signal</keyword>
<organism evidence="2 3">
    <name type="scientific">Arcicella rosea</name>
    <dbReference type="NCBI Taxonomy" id="502909"/>
    <lineage>
        <taxon>Bacteria</taxon>
        <taxon>Pseudomonadati</taxon>
        <taxon>Bacteroidota</taxon>
        <taxon>Cytophagia</taxon>
        <taxon>Cytophagales</taxon>
        <taxon>Flectobacillaceae</taxon>
        <taxon>Arcicella</taxon>
    </lineage>
</organism>
<evidence type="ECO:0000313" key="3">
    <source>
        <dbReference type="Proteomes" id="UP000524404"/>
    </source>
</evidence>
<comment type="caution">
    <text evidence="2">The sequence shown here is derived from an EMBL/GenBank/DDBJ whole genome shotgun (WGS) entry which is preliminary data.</text>
</comment>
<accession>A0A841EG12</accession>
<gene>
    <name evidence="2" type="ORF">HNP25_000912</name>
</gene>
<evidence type="ECO:0000256" key="1">
    <source>
        <dbReference type="SAM" id="SignalP"/>
    </source>
</evidence>
<reference evidence="2 3" key="1">
    <citation type="submission" date="2020-08" db="EMBL/GenBank/DDBJ databases">
        <title>Functional genomics of gut bacteria from endangered species of beetles.</title>
        <authorList>
            <person name="Carlos-Shanley C."/>
        </authorList>
    </citation>
    <scope>NUCLEOTIDE SEQUENCE [LARGE SCALE GENOMIC DNA]</scope>
    <source>
        <strain evidence="2 3">S00070</strain>
    </source>
</reference>
<feature type="chain" id="PRO_5032352260" description="Outer membrane protein beta-barrel domain-containing protein" evidence="1">
    <location>
        <begin position="23"/>
        <end position="188"/>
    </location>
</feature>
<sequence length="188" mass="21098">MQKLLFIILISIAAYTTSYSQAPVVIKQDSSVRDLDEEQDVRDLPFSQRIRFGGGLGGLQFGNPTVIGISPMVGYQATNDFIVGVAVDYQYYKQRNFASLNQYGPRVFGQYRLHFLDNIASNMFAQAELQKYYYKQAGASFEYPVQTLAGLGFGFGGFQITALYNLTYKEFNSPYGSPIVLRVGGFFF</sequence>
<protein>
    <recommendedName>
        <fullName evidence="4">Outer membrane protein beta-barrel domain-containing protein</fullName>
    </recommendedName>
</protein>
<feature type="signal peptide" evidence="1">
    <location>
        <begin position="1"/>
        <end position="22"/>
    </location>
</feature>
<evidence type="ECO:0008006" key="4">
    <source>
        <dbReference type="Google" id="ProtNLM"/>
    </source>
</evidence>
<evidence type="ECO:0000313" key="2">
    <source>
        <dbReference type="EMBL" id="MBB6002262.1"/>
    </source>
</evidence>
<proteinExistence type="predicted"/>
<name>A0A841EG12_9BACT</name>
<dbReference type="AlphaFoldDB" id="A0A841EG12"/>